<gene>
    <name evidence="4" type="ORF">JIN84_00635</name>
</gene>
<reference evidence="4" key="1">
    <citation type="submission" date="2021-01" db="EMBL/GenBank/DDBJ databases">
        <title>Modified the classification status of verrucomicrobia.</title>
        <authorList>
            <person name="Feng X."/>
        </authorList>
    </citation>
    <scope>NUCLEOTIDE SEQUENCE</scope>
    <source>
        <strain evidence="4">JCM 18052</strain>
    </source>
</reference>
<keyword evidence="5" id="KW-1185">Reference proteome</keyword>
<evidence type="ECO:0000259" key="3">
    <source>
        <dbReference type="Pfam" id="PF06414"/>
    </source>
</evidence>
<dbReference type="InterPro" id="IPR027417">
    <property type="entry name" value="P-loop_NTPase"/>
</dbReference>
<protein>
    <submittedName>
        <fullName evidence="4">Zeta toxin family protein</fullName>
    </submittedName>
</protein>
<proteinExistence type="predicted"/>
<evidence type="ECO:0000256" key="1">
    <source>
        <dbReference type="ARBA" id="ARBA00022741"/>
    </source>
</evidence>
<dbReference type="GO" id="GO:0016301">
    <property type="term" value="F:kinase activity"/>
    <property type="evidence" value="ECO:0007669"/>
    <property type="project" value="InterPro"/>
</dbReference>
<dbReference type="InterPro" id="IPR010488">
    <property type="entry name" value="Zeta_toxin_domain"/>
</dbReference>
<accession>A0A934QWP3</accession>
<sequence>MPTSLLGVYLNPDEVEAEIRASGGLDLTALKVDVTASEVLSFFADSVFLKSQNLEDQAKSLRFVDGRLDFSAVEVNSYLASVTVDFLRQWYLRKRVSFTFESVMSHAGKIRLLADAQESGYRTYLYYVATADPEINISRVHNRVALGGHAVPESKIVSRYHRSLDLLMDAIKQTNRAYIFDNSTDNPAGNHTWLAEITDGRTMELKTDLIPSWFNKAVLDKIR</sequence>
<dbReference type="Pfam" id="PF06414">
    <property type="entry name" value="Zeta_toxin"/>
    <property type="match status" value="1"/>
</dbReference>
<name>A0A934QWP3_9BACT</name>
<comment type="caution">
    <text evidence="4">The sequence shown here is derived from an EMBL/GenBank/DDBJ whole genome shotgun (WGS) entry which is preliminary data.</text>
</comment>
<feature type="domain" description="Zeta toxin" evidence="3">
    <location>
        <begin position="80"/>
        <end position="174"/>
    </location>
</feature>
<dbReference type="Gene3D" id="3.40.50.300">
    <property type="entry name" value="P-loop containing nucleotide triphosphate hydrolases"/>
    <property type="match status" value="1"/>
</dbReference>
<dbReference type="AlphaFoldDB" id="A0A934QWP3"/>
<organism evidence="4 5">
    <name type="scientific">Luteolibacter yonseiensis</name>
    <dbReference type="NCBI Taxonomy" id="1144680"/>
    <lineage>
        <taxon>Bacteria</taxon>
        <taxon>Pseudomonadati</taxon>
        <taxon>Verrucomicrobiota</taxon>
        <taxon>Verrucomicrobiia</taxon>
        <taxon>Verrucomicrobiales</taxon>
        <taxon>Verrucomicrobiaceae</taxon>
        <taxon>Luteolibacter</taxon>
    </lineage>
</organism>
<keyword evidence="2" id="KW-0067">ATP-binding</keyword>
<keyword evidence="1" id="KW-0547">Nucleotide-binding</keyword>
<dbReference type="EMBL" id="JAENIK010000001">
    <property type="protein sequence ID" value="MBK1814113.1"/>
    <property type="molecule type" value="Genomic_DNA"/>
</dbReference>
<evidence type="ECO:0000256" key="2">
    <source>
        <dbReference type="ARBA" id="ARBA00022840"/>
    </source>
</evidence>
<dbReference type="GO" id="GO:0005524">
    <property type="term" value="F:ATP binding"/>
    <property type="evidence" value="ECO:0007669"/>
    <property type="project" value="UniProtKB-KW"/>
</dbReference>
<dbReference type="PANTHER" id="PTHR39206">
    <property type="entry name" value="SLL8004 PROTEIN"/>
    <property type="match status" value="1"/>
</dbReference>
<evidence type="ECO:0000313" key="4">
    <source>
        <dbReference type="EMBL" id="MBK1814113.1"/>
    </source>
</evidence>
<dbReference type="PANTHER" id="PTHR39206:SF1">
    <property type="entry name" value="SLL8004 PROTEIN"/>
    <property type="match status" value="1"/>
</dbReference>
<dbReference type="Proteomes" id="UP000600139">
    <property type="component" value="Unassembled WGS sequence"/>
</dbReference>
<evidence type="ECO:0000313" key="5">
    <source>
        <dbReference type="Proteomes" id="UP000600139"/>
    </source>
</evidence>